<evidence type="ECO:0000256" key="1">
    <source>
        <dbReference type="SAM" id="Phobius"/>
    </source>
</evidence>
<organism evidence="3">
    <name type="scientific">Theileria equi</name>
    <name type="common">Babesia equi</name>
    <dbReference type="NCBI Taxonomy" id="5872"/>
    <lineage>
        <taxon>Eukaryota</taxon>
        <taxon>Sar</taxon>
        <taxon>Alveolata</taxon>
        <taxon>Apicomplexa</taxon>
        <taxon>Aconoidasida</taxon>
        <taxon>Piroplasmida</taxon>
        <taxon>Theileriidae</taxon>
        <taxon>Theileria</taxon>
    </lineage>
</organism>
<keyword evidence="3" id="KW-0477">Merozoite</keyword>
<proteinExistence type="predicted"/>
<feature type="transmembrane region" description="Helical" evidence="1">
    <location>
        <begin position="260"/>
        <end position="278"/>
    </location>
</feature>
<dbReference type="AlphaFoldDB" id="A0JBS9"/>
<feature type="signal peptide" evidence="2">
    <location>
        <begin position="1"/>
        <end position="22"/>
    </location>
</feature>
<feature type="chain" id="PRO_5002624762" evidence="2">
    <location>
        <begin position="23"/>
        <end position="279"/>
    </location>
</feature>
<name>A0JBS9_THEEQ</name>
<reference evidence="3" key="1">
    <citation type="journal article" date="2006" name="Mol. Biochem. Parasitol.">
        <title>Molecular cloning and partial characterization of Babesia equi EMA-3.</title>
        <authorList>
            <person name="Ikadai H."/>
            <person name="Ishida H."/>
            <person name="Sasaki M."/>
            <person name="Taniguchi K."/>
            <person name="Miyata N."/>
            <person name="Koda M."/>
            <person name="Igarashi I."/>
            <person name="Oyamada T."/>
        </authorList>
    </citation>
    <scope>NUCLEOTIDE SEQUENCE</scope>
    <source>
        <strain evidence="3">USDA</strain>
    </source>
</reference>
<protein>
    <submittedName>
        <fullName evidence="3">Merozoite antigen-3</fullName>
    </submittedName>
</protein>
<evidence type="ECO:0000256" key="2">
    <source>
        <dbReference type="SAM" id="SignalP"/>
    </source>
</evidence>
<keyword evidence="1" id="KW-0472">Membrane</keyword>
<evidence type="ECO:0000313" key="3">
    <source>
        <dbReference type="EMBL" id="BAF36658.1"/>
    </source>
</evidence>
<dbReference type="EMBL" id="AB204709">
    <property type="protein sequence ID" value="BAF36658.1"/>
    <property type="molecule type" value="Genomic_DNA"/>
</dbReference>
<accession>A0JBS9</accession>
<keyword evidence="2" id="KW-0732">Signal</keyword>
<dbReference type="VEuPathDB" id="PiroplasmaDB:BEWA_034340"/>
<keyword evidence="1" id="KW-1133">Transmembrane helix</keyword>
<dbReference type="InterPro" id="IPR003407">
    <property type="entry name" value="Merozoite_Agen"/>
</dbReference>
<gene>
    <name evidence="3" type="primary">EMA-3</name>
</gene>
<sequence length="279" mass="30544">MMTKSLFGVAAFTYFAISSVFAEEAAKPKFTGLVLDVNKEVIHHVTVESTGIDDQIATVFAAHRDFAIEKVVDGEKIIKTFDLSKQTPERVEKHVKGDKIFVVVTVEPALRLAFKKEGDAWVEMPLADFYEELVFKGLSGVAVDLDKFADGSLFSAAEFGSGNKHTFSAAGKRASKVTFGEKDLLDGNNEVILDVFVFVSGDKKVAKLVYLYKGDGRIKEIFFQLVDKAWTRVEVKAAATVLHSIDSSFPADYKTVFDGFSAYGIFSAVAAVFAVALFC</sequence>
<keyword evidence="1" id="KW-0812">Transmembrane</keyword>
<dbReference type="Pfam" id="PF02488">
    <property type="entry name" value="EMA"/>
    <property type="match status" value="1"/>
</dbReference>